<feature type="region of interest" description="Disordered" evidence="1">
    <location>
        <begin position="219"/>
        <end position="247"/>
    </location>
</feature>
<feature type="compositionally biased region" description="Low complexity" evidence="1">
    <location>
        <begin position="222"/>
        <end position="233"/>
    </location>
</feature>
<keyword evidence="3" id="KW-1185">Reference proteome</keyword>
<reference evidence="2" key="1">
    <citation type="journal article" date="2021" name="Nat. Commun.">
        <title>Genetic determinants of endophytism in the Arabidopsis root mycobiome.</title>
        <authorList>
            <person name="Mesny F."/>
            <person name="Miyauchi S."/>
            <person name="Thiergart T."/>
            <person name="Pickel B."/>
            <person name="Atanasova L."/>
            <person name="Karlsson M."/>
            <person name="Huettel B."/>
            <person name="Barry K.W."/>
            <person name="Haridas S."/>
            <person name="Chen C."/>
            <person name="Bauer D."/>
            <person name="Andreopoulos W."/>
            <person name="Pangilinan J."/>
            <person name="LaButti K."/>
            <person name="Riley R."/>
            <person name="Lipzen A."/>
            <person name="Clum A."/>
            <person name="Drula E."/>
            <person name="Henrissat B."/>
            <person name="Kohler A."/>
            <person name="Grigoriev I.V."/>
            <person name="Martin F.M."/>
            <person name="Hacquard S."/>
        </authorList>
    </citation>
    <scope>NUCLEOTIDE SEQUENCE</scope>
    <source>
        <strain evidence="2">MPI-CAGE-AT-0021</strain>
    </source>
</reference>
<feature type="compositionally biased region" description="Polar residues" evidence="1">
    <location>
        <begin position="16"/>
        <end position="27"/>
    </location>
</feature>
<organism evidence="2 3">
    <name type="scientific">Dactylonectria estremocensis</name>
    <dbReference type="NCBI Taxonomy" id="1079267"/>
    <lineage>
        <taxon>Eukaryota</taxon>
        <taxon>Fungi</taxon>
        <taxon>Dikarya</taxon>
        <taxon>Ascomycota</taxon>
        <taxon>Pezizomycotina</taxon>
        <taxon>Sordariomycetes</taxon>
        <taxon>Hypocreomycetidae</taxon>
        <taxon>Hypocreales</taxon>
        <taxon>Nectriaceae</taxon>
        <taxon>Dactylonectria</taxon>
    </lineage>
</organism>
<dbReference type="OrthoDB" id="5407351at2759"/>
<dbReference type="AlphaFoldDB" id="A0A9P9JAQ7"/>
<name>A0A9P9JAQ7_9HYPO</name>
<feature type="region of interest" description="Disordered" evidence="1">
    <location>
        <begin position="1"/>
        <end position="63"/>
    </location>
</feature>
<sequence length="331" mass="35564">MADDSCSGGTPFKRLINQQSGESSGQQDRLVGRPGSQANGSFRSGPQGAQGHDGFTQFMGGPANLPGVSAMPLQAQHQAAGRLAAHATAMQPAQPLAYAPHAPAAVVNNWAADFNRMSQQQRGMPMASANYQMPMGMANPQLAHQASAGQPNWGFSPLYGPTNGGYVNANAAAAQRPYAESDFNREMSRWMATHGPRAAGGMEDVDAIMEEMAREIERNEAQEAQEAEQATQHEIQHEAQHEAHLPDMQSLSVEDTQTTAPKTKSEVSEAAERLLESVQHEGGDKWKNSNFLALMRDFRDGRKDIVDNEIRETDDAGSDAESPAGKGKAPQ</sequence>
<accession>A0A9P9JAQ7</accession>
<comment type="caution">
    <text evidence="2">The sequence shown here is derived from an EMBL/GenBank/DDBJ whole genome shotgun (WGS) entry which is preliminary data.</text>
</comment>
<dbReference type="Proteomes" id="UP000717696">
    <property type="component" value="Unassembled WGS sequence"/>
</dbReference>
<gene>
    <name evidence="2" type="ORF">B0J13DRAFT_247576</name>
</gene>
<feature type="region of interest" description="Disordered" evidence="1">
    <location>
        <begin position="306"/>
        <end position="331"/>
    </location>
</feature>
<dbReference type="EMBL" id="JAGMUU010000005">
    <property type="protein sequence ID" value="KAH7151754.1"/>
    <property type="molecule type" value="Genomic_DNA"/>
</dbReference>
<evidence type="ECO:0008006" key="4">
    <source>
        <dbReference type="Google" id="ProtNLM"/>
    </source>
</evidence>
<feature type="compositionally biased region" description="Basic and acidic residues" evidence="1">
    <location>
        <begin position="234"/>
        <end position="245"/>
    </location>
</feature>
<protein>
    <recommendedName>
        <fullName evidence="4">Peroxin 20</fullName>
    </recommendedName>
</protein>
<evidence type="ECO:0000256" key="1">
    <source>
        <dbReference type="SAM" id="MobiDB-lite"/>
    </source>
</evidence>
<proteinExistence type="predicted"/>
<evidence type="ECO:0000313" key="2">
    <source>
        <dbReference type="EMBL" id="KAH7151754.1"/>
    </source>
</evidence>
<evidence type="ECO:0000313" key="3">
    <source>
        <dbReference type="Proteomes" id="UP000717696"/>
    </source>
</evidence>